<gene>
    <name evidence="2" type="ORF">UFOPK3609_00631</name>
</gene>
<dbReference type="AlphaFoldDB" id="A0A6J7GHB3"/>
<name>A0A6J7GHB3_9ZZZZ</name>
<keyword evidence="1" id="KW-0472">Membrane</keyword>
<evidence type="ECO:0000313" key="2">
    <source>
        <dbReference type="EMBL" id="CAB4907442.1"/>
    </source>
</evidence>
<dbReference type="EMBL" id="CAFBMQ010000073">
    <property type="protein sequence ID" value="CAB4907442.1"/>
    <property type="molecule type" value="Genomic_DNA"/>
</dbReference>
<proteinExistence type="predicted"/>
<dbReference type="InterPro" id="IPR025058">
    <property type="entry name" value="DUF3995"/>
</dbReference>
<protein>
    <submittedName>
        <fullName evidence="2">Unannotated protein</fullName>
    </submittedName>
</protein>
<feature type="transmembrane region" description="Helical" evidence="1">
    <location>
        <begin position="136"/>
        <end position="156"/>
    </location>
</feature>
<accession>A0A6J7GHB3</accession>
<feature type="transmembrane region" description="Helical" evidence="1">
    <location>
        <begin position="89"/>
        <end position="116"/>
    </location>
</feature>
<keyword evidence="1" id="KW-0812">Transmembrane</keyword>
<keyword evidence="1" id="KW-1133">Transmembrane helix</keyword>
<organism evidence="2">
    <name type="scientific">freshwater metagenome</name>
    <dbReference type="NCBI Taxonomy" id="449393"/>
    <lineage>
        <taxon>unclassified sequences</taxon>
        <taxon>metagenomes</taxon>
        <taxon>ecological metagenomes</taxon>
    </lineage>
</organism>
<sequence>MNRPAWRWPGWASAVVGGLFALLSVAWGLGSTVGISSLGGRIEELAREGDPTVLALAWVTGLAKAVGAALGVVLATGPGRLPRRWLLRTAWAGAAVLVLYGLAQQVGVLLVLTGAVTPTTPPADGVLLTRALLWEPWFWVWGLLLGLAAWCAPAVWDRR</sequence>
<feature type="transmembrane region" description="Helical" evidence="1">
    <location>
        <begin position="52"/>
        <end position="77"/>
    </location>
</feature>
<dbReference type="Pfam" id="PF13160">
    <property type="entry name" value="DUF3995"/>
    <property type="match status" value="1"/>
</dbReference>
<evidence type="ECO:0000256" key="1">
    <source>
        <dbReference type="SAM" id="Phobius"/>
    </source>
</evidence>
<reference evidence="2" key="1">
    <citation type="submission" date="2020-05" db="EMBL/GenBank/DDBJ databases">
        <authorList>
            <person name="Chiriac C."/>
            <person name="Salcher M."/>
            <person name="Ghai R."/>
            <person name="Kavagutti S V."/>
        </authorList>
    </citation>
    <scope>NUCLEOTIDE SEQUENCE</scope>
</reference>